<dbReference type="AlphaFoldDB" id="A0A9D1RNS1"/>
<keyword evidence="3" id="KW-0732">Signal</keyword>
<dbReference type="GO" id="GO:0030313">
    <property type="term" value="C:cell envelope"/>
    <property type="evidence" value="ECO:0007669"/>
    <property type="project" value="UniProtKB-SubCell"/>
</dbReference>
<evidence type="ECO:0000313" key="7">
    <source>
        <dbReference type="Proteomes" id="UP000824190"/>
    </source>
</evidence>
<dbReference type="InterPro" id="IPR018313">
    <property type="entry name" value="SBP_3_CS"/>
</dbReference>
<protein>
    <submittedName>
        <fullName evidence="6">ABC transporter substrate-binding protein</fullName>
    </submittedName>
</protein>
<dbReference type="PROSITE" id="PS01039">
    <property type="entry name" value="SBP_BACTERIAL_3"/>
    <property type="match status" value="1"/>
</dbReference>
<proteinExistence type="inferred from homology"/>
<evidence type="ECO:0000313" key="6">
    <source>
        <dbReference type="EMBL" id="HIW90999.1"/>
    </source>
</evidence>
<comment type="similarity">
    <text evidence="2 4">Belongs to the bacterial solute-binding protein 3 family.</text>
</comment>
<sequence>MAVTLTATLTGCVTNEESGNPEGWVDSLPDPVPELQELLPEEYRTPGSSIAASTNPTFPPNQFKDPHGNIIGFEVDLVKAAAAVLGLDVNFQQQDFNLILPSISGGTVDIGTSGFSDTEERQKSYDFVDFYNSGISWATTPGKTVDPDDACGLTVAVQKGTYSDTDDVQVKSDQCVADGEPAINKLVYESANAAANATALERADAMSSDSAVTDYAIELSDGKLEPAGEAFDLLPFGWAFAKNSDLVPAFSAALEYLVTSGQYEEILSPWGLTDGMVDTVTVNTQDVDLPDAATAPTRPDTGEES</sequence>
<dbReference type="PANTHER" id="PTHR35936">
    <property type="entry name" value="MEMBRANE-BOUND LYTIC MUREIN TRANSGLYCOSYLASE F"/>
    <property type="match status" value="1"/>
</dbReference>
<accession>A0A9D1RNS1</accession>
<dbReference type="CDD" id="cd01004">
    <property type="entry name" value="PBP2_MidA_like"/>
    <property type="match status" value="1"/>
</dbReference>
<evidence type="ECO:0000259" key="5">
    <source>
        <dbReference type="SMART" id="SM00062"/>
    </source>
</evidence>
<gene>
    <name evidence="6" type="ORF">H9870_04975</name>
</gene>
<comment type="subcellular location">
    <subcellularLocation>
        <location evidence="1">Cell envelope</location>
    </subcellularLocation>
</comment>
<dbReference type="EMBL" id="DXGC01000047">
    <property type="protein sequence ID" value="HIW90999.1"/>
    <property type="molecule type" value="Genomic_DNA"/>
</dbReference>
<evidence type="ECO:0000256" key="3">
    <source>
        <dbReference type="ARBA" id="ARBA00022729"/>
    </source>
</evidence>
<dbReference type="SMART" id="SM00062">
    <property type="entry name" value="PBPb"/>
    <property type="match status" value="1"/>
</dbReference>
<evidence type="ECO:0000256" key="1">
    <source>
        <dbReference type="ARBA" id="ARBA00004196"/>
    </source>
</evidence>
<feature type="domain" description="Solute-binding protein family 3/N-terminal" evidence="5">
    <location>
        <begin position="49"/>
        <end position="274"/>
    </location>
</feature>
<dbReference type="PANTHER" id="PTHR35936:SF17">
    <property type="entry name" value="ARGININE-BINDING EXTRACELLULAR PROTEIN ARTP"/>
    <property type="match status" value="1"/>
</dbReference>
<organism evidence="6 7">
    <name type="scientific">Candidatus Corynebacterium avicola</name>
    <dbReference type="NCBI Taxonomy" id="2838527"/>
    <lineage>
        <taxon>Bacteria</taxon>
        <taxon>Bacillati</taxon>
        <taxon>Actinomycetota</taxon>
        <taxon>Actinomycetes</taxon>
        <taxon>Mycobacteriales</taxon>
        <taxon>Corynebacteriaceae</taxon>
        <taxon>Corynebacterium</taxon>
    </lineage>
</organism>
<dbReference type="Proteomes" id="UP000824190">
    <property type="component" value="Unassembled WGS sequence"/>
</dbReference>
<name>A0A9D1RNS1_9CORY</name>
<dbReference type="Gene3D" id="3.40.190.10">
    <property type="entry name" value="Periplasmic binding protein-like II"/>
    <property type="match status" value="2"/>
</dbReference>
<evidence type="ECO:0000256" key="2">
    <source>
        <dbReference type="ARBA" id="ARBA00010333"/>
    </source>
</evidence>
<reference evidence="6" key="1">
    <citation type="journal article" date="2021" name="PeerJ">
        <title>Extensive microbial diversity within the chicken gut microbiome revealed by metagenomics and culture.</title>
        <authorList>
            <person name="Gilroy R."/>
            <person name="Ravi A."/>
            <person name="Getino M."/>
            <person name="Pursley I."/>
            <person name="Horton D.L."/>
            <person name="Alikhan N.F."/>
            <person name="Baker D."/>
            <person name="Gharbi K."/>
            <person name="Hall N."/>
            <person name="Watson M."/>
            <person name="Adriaenssens E.M."/>
            <person name="Foster-Nyarko E."/>
            <person name="Jarju S."/>
            <person name="Secka A."/>
            <person name="Antonio M."/>
            <person name="Oren A."/>
            <person name="Chaudhuri R.R."/>
            <person name="La Ragione R."/>
            <person name="Hildebrand F."/>
            <person name="Pallen M.J."/>
        </authorList>
    </citation>
    <scope>NUCLEOTIDE SEQUENCE</scope>
    <source>
        <strain evidence="6">CHK32-1732</strain>
    </source>
</reference>
<comment type="caution">
    <text evidence="6">The sequence shown here is derived from an EMBL/GenBank/DDBJ whole genome shotgun (WGS) entry which is preliminary data.</text>
</comment>
<dbReference type="Pfam" id="PF00497">
    <property type="entry name" value="SBP_bac_3"/>
    <property type="match status" value="1"/>
</dbReference>
<evidence type="ECO:0000256" key="4">
    <source>
        <dbReference type="RuleBase" id="RU003744"/>
    </source>
</evidence>
<dbReference type="SUPFAM" id="SSF53850">
    <property type="entry name" value="Periplasmic binding protein-like II"/>
    <property type="match status" value="1"/>
</dbReference>
<reference evidence="6" key="2">
    <citation type="submission" date="2021-04" db="EMBL/GenBank/DDBJ databases">
        <authorList>
            <person name="Gilroy R."/>
        </authorList>
    </citation>
    <scope>NUCLEOTIDE SEQUENCE</scope>
    <source>
        <strain evidence="6">CHK32-1732</strain>
    </source>
</reference>
<dbReference type="InterPro" id="IPR001638">
    <property type="entry name" value="Solute-binding_3/MltF_N"/>
</dbReference>